<accession>A0A0M8NXJ1</accession>
<gene>
    <name evidence="1" type="ORF">ACN38_g12217</name>
</gene>
<name>A0A0M8NXJ1_9EURO</name>
<dbReference type="Proteomes" id="UP000037696">
    <property type="component" value="Unassembled WGS sequence"/>
</dbReference>
<proteinExistence type="predicted"/>
<comment type="caution">
    <text evidence="1">The sequence shown here is derived from an EMBL/GenBank/DDBJ whole genome shotgun (WGS) entry which is preliminary data.</text>
</comment>
<organism evidence="1 2">
    <name type="scientific">Penicillium nordicum</name>
    <dbReference type="NCBI Taxonomy" id="229535"/>
    <lineage>
        <taxon>Eukaryota</taxon>
        <taxon>Fungi</taxon>
        <taxon>Dikarya</taxon>
        <taxon>Ascomycota</taxon>
        <taxon>Pezizomycotina</taxon>
        <taxon>Eurotiomycetes</taxon>
        <taxon>Eurotiomycetidae</taxon>
        <taxon>Eurotiales</taxon>
        <taxon>Aspergillaceae</taxon>
        <taxon>Penicillium</taxon>
    </lineage>
</organism>
<dbReference type="EMBL" id="LHQQ01000364">
    <property type="protein sequence ID" value="KOS37014.1"/>
    <property type="molecule type" value="Genomic_DNA"/>
</dbReference>
<sequence length="137" mass="15423">MLKNEAYYLGHVVAGSGMNRTRLDRYRRRVTVDWALIKMLENRTRRQMHGDCISGNKGFQYCNTPTNPPYQGGSFPDVRKGLKLYKSGRSTGMTASVHHGLESIEIARLQSKKGAGFHPVITWVNKIATSESSYPFA</sequence>
<reference evidence="1 2" key="1">
    <citation type="submission" date="2015-08" db="EMBL/GenBank/DDBJ databases">
        <title>Genome sequencing of Penicillium nordicum.</title>
        <authorList>
            <person name="Nguyen H.D."/>
            <person name="Seifert K.A."/>
        </authorList>
    </citation>
    <scope>NUCLEOTIDE SEQUENCE [LARGE SCALE GENOMIC DNA]</scope>
    <source>
        <strain evidence="1 2">DAOMC 185683</strain>
    </source>
</reference>
<protein>
    <submittedName>
        <fullName evidence="1">Uncharacterized protein</fullName>
    </submittedName>
</protein>
<dbReference type="AlphaFoldDB" id="A0A0M8NXJ1"/>
<evidence type="ECO:0000313" key="2">
    <source>
        <dbReference type="Proteomes" id="UP000037696"/>
    </source>
</evidence>
<dbReference type="OrthoDB" id="5424209at2759"/>
<evidence type="ECO:0000313" key="1">
    <source>
        <dbReference type="EMBL" id="KOS37014.1"/>
    </source>
</evidence>
<keyword evidence="2" id="KW-1185">Reference proteome</keyword>